<evidence type="ECO:0000313" key="1">
    <source>
        <dbReference type="EMBL" id="QJA99100.1"/>
    </source>
</evidence>
<dbReference type="Gene3D" id="3.10.28.10">
    <property type="entry name" value="Homing endonucleases"/>
    <property type="match status" value="1"/>
</dbReference>
<evidence type="ECO:0008006" key="3">
    <source>
        <dbReference type="Google" id="ProtNLM"/>
    </source>
</evidence>
<proteinExistence type="predicted"/>
<dbReference type="EMBL" id="MT143629">
    <property type="protein sequence ID" value="QJA99100.1"/>
    <property type="molecule type" value="Genomic_DNA"/>
</dbReference>
<protein>
    <recommendedName>
        <fullName evidence="3">Homing endonuclease</fullName>
    </recommendedName>
</protein>
<dbReference type="EMBL" id="MT143719">
    <property type="protein sequence ID" value="QJB01617.1"/>
    <property type="molecule type" value="Genomic_DNA"/>
</dbReference>
<dbReference type="AlphaFoldDB" id="A0A6M3LUS2"/>
<dbReference type="InterPro" id="IPR027434">
    <property type="entry name" value="Homing_endonucl"/>
</dbReference>
<sequence length="173" mass="20588">MNWDYVAGLYDGDGHGNLFLKPPNDKIKQRRFSAVPLIELAVSGDVIIPLRTFFNELGVFPQKRKYGYTTKTSNPWGSAKYIKAGSWKGTKIICENLIPRCYIKKDQLNLLFNAIKLREYIIKNKRHNEDFISYFDYYRHEIHKYAKKGPKKIREYDYPIIEKFNLERLLEWE</sequence>
<evidence type="ECO:0000313" key="2">
    <source>
        <dbReference type="EMBL" id="QJB01617.1"/>
    </source>
</evidence>
<gene>
    <name evidence="1" type="ORF">MM171A01319_0003</name>
    <name evidence="2" type="ORF">MM171B02265_0004</name>
</gene>
<reference evidence="1" key="1">
    <citation type="submission" date="2020-03" db="EMBL/GenBank/DDBJ databases">
        <title>The deep terrestrial virosphere.</title>
        <authorList>
            <person name="Holmfeldt K."/>
            <person name="Nilsson E."/>
            <person name="Simone D."/>
            <person name="Lopez-Fernandez M."/>
            <person name="Wu X."/>
            <person name="de Brujin I."/>
            <person name="Lundin D."/>
            <person name="Andersson A."/>
            <person name="Bertilsson S."/>
            <person name="Dopson M."/>
        </authorList>
    </citation>
    <scope>NUCLEOTIDE SEQUENCE</scope>
    <source>
        <strain evidence="1">MM171A01319</strain>
        <strain evidence="2">MM171B02265</strain>
    </source>
</reference>
<organism evidence="1">
    <name type="scientific">viral metagenome</name>
    <dbReference type="NCBI Taxonomy" id="1070528"/>
    <lineage>
        <taxon>unclassified sequences</taxon>
        <taxon>metagenomes</taxon>
        <taxon>organismal metagenomes</taxon>
    </lineage>
</organism>
<name>A0A6M3LUS2_9ZZZZ</name>
<accession>A0A6M3LUS2</accession>